<reference evidence="6 7" key="1">
    <citation type="journal article" date="2010" name="Nature">
        <title>The Ectocarpus genome and the independent evolution of multicellularity in brown algae.</title>
        <authorList>
            <person name="Cock J.M."/>
            <person name="Sterck L."/>
            <person name="Rouze P."/>
            <person name="Scornet D."/>
            <person name="Allen A.E."/>
            <person name="Amoutzias G."/>
            <person name="Anthouard V."/>
            <person name="Artiguenave F."/>
            <person name="Aury J.M."/>
            <person name="Badger J.H."/>
            <person name="Beszteri B."/>
            <person name="Billiau K."/>
            <person name="Bonnet E."/>
            <person name="Bothwell J.H."/>
            <person name="Bowler C."/>
            <person name="Boyen C."/>
            <person name="Brownlee C."/>
            <person name="Carrano C.J."/>
            <person name="Charrier B."/>
            <person name="Cho G.Y."/>
            <person name="Coelho S.M."/>
            <person name="Collen J."/>
            <person name="Corre E."/>
            <person name="Da Silva C."/>
            <person name="Delage L."/>
            <person name="Delaroque N."/>
            <person name="Dittami S.M."/>
            <person name="Doulbeau S."/>
            <person name="Elias M."/>
            <person name="Farnham G."/>
            <person name="Gachon C.M."/>
            <person name="Gschloessl B."/>
            <person name="Heesch S."/>
            <person name="Jabbari K."/>
            <person name="Jubin C."/>
            <person name="Kawai H."/>
            <person name="Kimura K."/>
            <person name="Kloareg B."/>
            <person name="Kupper F.C."/>
            <person name="Lang D."/>
            <person name="Le Bail A."/>
            <person name="Leblanc C."/>
            <person name="Lerouge P."/>
            <person name="Lohr M."/>
            <person name="Lopez P.J."/>
            <person name="Martens C."/>
            <person name="Maumus F."/>
            <person name="Michel G."/>
            <person name="Miranda-Saavedra D."/>
            <person name="Morales J."/>
            <person name="Moreau H."/>
            <person name="Motomura T."/>
            <person name="Nagasato C."/>
            <person name="Napoli C.A."/>
            <person name="Nelson D.R."/>
            <person name="Nyvall-Collen P."/>
            <person name="Peters A.F."/>
            <person name="Pommier C."/>
            <person name="Potin P."/>
            <person name="Poulain J."/>
            <person name="Quesneville H."/>
            <person name="Read B."/>
            <person name="Rensing S.A."/>
            <person name="Ritter A."/>
            <person name="Rousvoal S."/>
            <person name="Samanta M."/>
            <person name="Samson G."/>
            <person name="Schroeder D.C."/>
            <person name="Segurens B."/>
            <person name="Strittmatter M."/>
            <person name="Tonon T."/>
            <person name="Tregear J.W."/>
            <person name="Valentin K."/>
            <person name="von Dassow P."/>
            <person name="Yamagishi T."/>
            <person name="Van de Peer Y."/>
            <person name="Wincker P."/>
        </authorList>
    </citation>
    <scope>NUCLEOTIDE SEQUENCE [LARGE SCALE GENOMIC DNA]</scope>
    <source>
        <strain evidence="7">Ec32 / CCAP1310/4</strain>
    </source>
</reference>
<dbReference type="Pfam" id="PF00023">
    <property type="entry name" value="Ank"/>
    <property type="match status" value="1"/>
</dbReference>
<dbReference type="AlphaFoldDB" id="D8LPG8"/>
<dbReference type="Proteomes" id="UP000002630">
    <property type="component" value="Linkage Group LG16"/>
</dbReference>
<evidence type="ECO:0000256" key="1">
    <source>
        <dbReference type="ARBA" id="ARBA00022737"/>
    </source>
</evidence>
<evidence type="ECO:0000259" key="5">
    <source>
        <dbReference type="PROSITE" id="PS50089"/>
    </source>
</evidence>
<keyword evidence="4" id="KW-0479">Metal-binding</keyword>
<dbReference type="InterPro" id="IPR013083">
    <property type="entry name" value="Znf_RING/FYVE/PHD"/>
</dbReference>
<dbReference type="InterPro" id="IPR036770">
    <property type="entry name" value="Ankyrin_rpt-contain_sf"/>
</dbReference>
<dbReference type="SUPFAM" id="SSF48403">
    <property type="entry name" value="Ankyrin repeat"/>
    <property type="match status" value="1"/>
</dbReference>
<dbReference type="PANTHER" id="PTHR24198">
    <property type="entry name" value="ANKYRIN REPEAT AND PROTEIN KINASE DOMAIN-CONTAINING PROTEIN"/>
    <property type="match status" value="1"/>
</dbReference>
<accession>D8LPG8</accession>
<protein>
    <submittedName>
        <fullName evidence="6">EsV-1-142</fullName>
    </submittedName>
</protein>
<evidence type="ECO:0000313" key="6">
    <source>
        <dbReference type="EMBL" id="CBN80440.1"/>
    </source>
</evidence>
<keyword evidence="4" id="KW-0863">Zinc-finger</keyword>
<dbReference type="InParanoid" id="D8LPG8"/>
<dbReference type="EMBL" id="FN648730">
    <property type="protein sequence ID" value="CBN80440.1"/>
    <property type="molecule type" value="Genomic_DNA"/>
</dbReference>
<feature type="repeat" description="ANK" evidence="3">
    <location>
        <begin position="301"/>
        <end position="333"/>
    </location>
</feature>
<dbReference type="eggNOG" id="KOG0192">
    <property type="taxonomic scope" value="Eukaryota"/>
</dbReference>
<proteinExistence type="predicted"/>
<evidence type="ECO:0000256" key="2">
    <source>
        <dbReference type="ARBA" id="ARBA00023043"/>
    </source>
</evidence>
<keyword evidence="7" id="KW-1185">Reference proteome</keyword>
<dbReference type="PROSITE" id="PS50297">
    <property type="entry name" value="ANK_REP_REGION"/>
    <property type="match status" value="1"/>
</dbReference>
<keyword evidence="1" id="KW-0677">Repeat</keyword>
<feature type="repeat" description="ANK" evidence="3">
    <location>
        <begin position="206"/>
        <end position="234"/>
    </location>
</feature>
<evidence type="ECO:0000313" key="7">
    <source>
        <dbReference type="Proteomes" id="UP000002630"/>
    </source>
</evidence>
<dbReference type="Gene3D" id="1.25.40.20">
    <property type="entry name" value="Ankyrin repeat-containing domain"/>
    <property type="match status" value="1"/>
</dbReference>
<evidence type="ECO:0000256" key="3">
    <source>
        <dbReference type="PROSITE-ProRule" id="PRU00023"/>
    </source>
</evidence>
<feature type="repeat" description="ANK" evidence="3">
    <location>
        <begin position="268"/>
        <end position="300"/>
    </location>
</feature>
<gene>
    <name evidence="6" type="ORF">Esi_0052_0140</name>
</gene>
<dbReference type="GO" id="GO:0008270">
    <property type="term" value="F:zinc ion binding"/>
    <property type="evidence" value="ECO:0007669"/>
    <property type="project" value="UniProtKB-KW"/>
</dbReference>
<dbReference type="Gene3D" id="3.30.40.10">
    <property type="entry name" value="Zinc/RING finger domain, C3HC4 (zinc finger)"/>
    <property type="match status" value="1"/>
</dbReference>
<dbReference type="PROSITE" id="PS50088">
    <property type="entry name" value="ANK_REPEAT"/>
    <property type="match status" value="4"/>
</dbReference>
<sequence length="358" mass="39379">MSSSSATDADEQCAICRSVITGSCNKSTTSCGHSFHFTCLARSMRSSSICPICRTDLAGPNTRDEDTEMKDDIDTDIDVHEHSDGETEEEGEVRLPRAARTGARREVIVTEIRDGSSMSDIPVFGNEVDLRREILEGIMHSMCQQGDLAEARNLLDDNPRLQYSRGSTGDLLTHQAVLSENESLLSYLLNEKAFDTNLPNDVHAYPLHYAVLSGSLRMVTILVNNRAFVDCTDSSKKTPLMIACEEEDHDIAEFLLDRGASTMTQDACGNKPIHFAVRSRAQACLRRLLNSEAEVNAVNHMDETPLFVACKSGFHGVSRTLLRAGADPEKRNKFGTSPLDEASSNGSSSLVELLRRYV</sequence>
<keyword evidence="4" id="KW-0862">Zinc</keyword>
<dbReference type="CDD" id="cd16448">
    <property type="entry name" value="RING-H2"/>
    <property type="match status" value="1"/>
</dbReference>
<dbReference type="OrthoDB" id="204260at2759"/>
<dbReference type="InterPro" id="IPR002110">
    <property type="entry name" value="Ankyrin_rpt"/>
</dbReference>
<dbReference type="PROSITE" id="PS50089">
    <property type="entry name" value="ZF_RING_2"/>
    <property type="match status" value="1"/>
</dbReference>
<feature type="domain" description="RING-type" evidence="5">
    <location>
        <begin position="13"/>
        <end position="54"/>
    </location>
</feature>
<dbReference type="Pfam" id="PF12796">
    <property type="entry name" value="Ank_2"/>
    <property type="match status" value="1"/>
</dbReference>
<dbReference type="PANTHER" id="PTHR24198:SF165">
    <property type="entry name" value="ANKYRIN REPEAT-CONTAINING PROTEIN-RELATED"/>
    <property type="match status" value="1"/>
</dbReference>
<dbReference type="EMBL" id="FN649741">
    <property type="protein sequence ID" value="CBN80440.1"/>
    <property type="molecule type" value="Genomic_DNA"/>
</dbReference>
<dbReference type="SUPFAM" id="SSF57850">
    <property type="entry name" value="RING/U-box"/>
    <property type="match status" value="1"/>
</dbReference>
<dbReference type="STRING" id="2880.D8LPG8"/>
<organism evidence="6 7">
    <name type="scientific">Ectocarpus siliculosus</name>
    <name type="common">Brown alga</name>
    <name type="synonym">Conferva siliculosa</name>
    <dbReference type="NCBI Taxonomy" id="2880"/>
    <lineage>
        <taxon>Eukaryota</taxon>
        <taxon>Sar</taxon>
        <taxon>Stramenopiles</taxon>
        <taxon>Ochrophyta</taxon>
        <taxon>PX clade</taxon>
        <taxon>Phaeophyceae</taxon>
        <taxon>Ectocarpales</taxon>
        <taxon>Ectocarpaceae</taxon>
        <taxon>Ectocarpus</taxon>
    </lineage>
</organism>
<keyword evidence="2 3" id="KW-0040">ANK repeat</keyword>
<dbReference type="SMART" id="SM00184">
    <property type="entry name" value="RING"/>
    <property type="match status" value="1"/>
</dbReference>
<evidence type="ECO:0000256" key="4">
    <source>
        <dbReference type="PROSITE-ProRule" id="PRU00175"/>
    </source>
</evidence>
<feature type="repeat" description="ANK" evidence="3">
    <location>
        <begin position="235"/>
        <end position="267"/>
    </location>
</feature>
<dbReference type="SMART" id="SM00248">
    <property type="entry name" value="ANK"/>
    <property type="match status" value="5"/>
</dbReference>
<dbReference type="Pfam" id="PF13639">
    <property type="entry name" value="zf-RING_2"/>
    <property type="match status" value="1"/>
</dbReference>
<dbReference type="InterPro" id="IPR001841">
    <property type="entry name" value="Znf_RING"/>
</dbReference>
<name>D8LPG8_ECTSI</name>